<dbReference type="EC" id="2.7.13.3" evidence="2"/>
<dbReference type="SMART" id="SM00387">
    <property type="entry name" value="HATPase_c"/>
    <property type="match status" value="1"/>
</dbReference>
<dbReference type="GO" id="GO:0000155">
    <property type="term" value="F:phosphorelay sensor kinase activity"/>
    <property type="evidence" value="ECO:0007669"/>
    <property type="project" value="InterPro"/>
</dbReference>
<evidence type="ECO:0000256" key="1">
    <source>
        <dbReference type="ARBA" id="ARBA00000085"/>
    </source>
</evidence>
<dbReference type="EMBL" id="WIXJ01000002">
    <property type="protein sequence ID" value="MQY51048.1"/>
    <property type="molecule type" value="Genomic_DNA"/>
</dbReference>
<reference evidence="6 7" key="1">
    <citation type="submission" date="2019-10" db="EMBL/GenBank/DDBJ databases">
        <title>Whole-genome sequence of the purple nonsulfur photosynthetic bacterium Rhodocyclus tenuis.</title>
        <authorList>
            <person name="Kyndt J.A."/>
            <person name="Meyer T.E."/>
        </authorList>
    </citation>
    <scope>NUCLEOTIDE SEQUENCE [LARGE SCALE GENOMIC DNA]</scope>
    <source>
        <strain evidence="6 7">DSM 110</strain>
    </source>
</reference>
<dbReference type="AlphaFoldDB" id="A0A6L5JXZ0"/>
<evidence type="ECO:0000313" key="7">
    <source>
        <dbReference type="Proteomes" id="UP000480275"/>
    </source>
</evidence>
<dbReference type="InterPro" id="IPR013976">
    <property type="entry name" value="HDOD"/>
</dbReference>
<dbReference type="SUPFAM" id="SSF55874">
    <property type="entry name" value="ATPase domain of HSP90 chaperone/DNA topoisomerase II/histidine kinase"/>
    <property type="match status" value="1"/>
</dbReference>
<dbReference type="PANTHER" id="PTHR33525:SF3">
    <property type="entry name" value="RIBONUCLEASE Y"/>
    <property type="match status" value="1"/>
</dbReference>
<dbReference type="InterPro" id="IPR029016">
    <property type="entry name" value="GAF-like_dom_sf"/>
</dbReference>
<dbReference type="SUPFAM" id="SSF109604">
    <property type="entry name" value="HD-domain/PDEase-like"/>
    <property type="match status" value="1"/>
</dbReference>
<dbReference type="Proteomes" id="UP000480275">
    <property type="component" value="Unassembled WGS sequence"/>
</dbReference>
<proteinExistence type="predicted"/>
<protein>
    <recommendedName>
        <fullName evidence="2">histidine kinase</fullName>
        <ecNumber evidence="2">2.7.13.3</ecNumber>
    </recommendedName>
</protein>
<dbReference type="Gene3D" id="3.30.565.10">
    <property type="entry name" value="Histidine kinase-like ATPase, C-terminal domain"/>
    <property type="match status" value="1"/>
</dbReference>
<dbReference type="OrthoDB" id="9797768at2"/>
<evidence type="ECO:0000313" key="6">
    <source>
        <dbReference type="EMBL" id="MQY51048.1"/>
    </source>
</evidence>
<dbReference type="PRINTS" id="PR00344">
    <property type="entry name" value="BCTRLSENSOR"/>
</dbReference>
<dbReference type="InterPro" id="IPR003607">
    <property type="entry name" value="HD/PDEase_dom"/>
</dbReference>
<dbReference type="Pfam" id="PF08668">
    <property type="entry name" value="HDOD"/>
    <property type="match status" value="1"/>
</dbReference>
<accession>A0A6L5JXZ0</accession>
<organism evidence="6 7">
    <name type="scientific">Rhodocyclus tenuis</name>
    <name type="common">Rhodospirillum tenue</name>
    <dbReference type="NCBI Taxonomy" id="1066"/>
    <lineage>
        <taxon>Bacteria</taxon>
        <taxon>Pseudomonadati</taxon>
        <taxon>Pseudomonadota</taxon>
        <taxon>Betaproteobacteria</taxon>
        <taxon>Rhodocyclales</taxon>
        <taxon>Rhodocyclaceae</taxon>
        <taxon>Rhodocyclus</taxon>
    </lineage>
</organism>
<dbReference type="Gene3D" id="1.10.3210.10">
    <property type="entry name" value="Hypothetical protein af1432"/>
    <property type="match status" value="1"/>
</dbReference>
<evidence type="ECO:0000259" key="5">
    <source>
        <dbReference type="PROSITE" id="PS51833"/>
    </source>
</evidence>
<dbReference type="InterPro" id="IPR005467">
    <property type="entry name" value="His_kinase_dom"/>
</dbReference>
<sequence>MSSDFPVTAERAPDSAAFATGFIGADLAGRLEGASLPSLPQVLLRVLALTDDDGASFAELAGLIGRDPGLSARVLSVANAPALRRGREFRRIDDCLTVLGTRFVRSMAACLAVQSAFDEVARQVECDLAGFWVHALEVAELARAIAQASGLADADEAYLAGLLHDTGQLVLLNGVAEYPGLLARLYEAHEEDGLCAAERQLLGVHHGAVGAWLIDQWQIAPALGDAVLFHHESVERIADAEALARVLWAAHAALATGDSSLEFAPTLLALPADSLASLRTEARQRIAGIAAALGVDGTALDVSLPLIRLKAAPPPPASPIDEMMQGMAFAQPLQASLFAVSSDEELMLTVRESARILFGLHRMGMLLVEPEHRLLSGSRVGGQSALLRRLEISLVTSPSLAAQAALQGLPLCSFDGSAASLSVTDIQILRALGGDGLLCVPLIARRQCLGMLLFGIAGAHWPRVERRLTWLSNFARIVAASIDSSREARAREQANEEALASRYRLRARQVAHEAGNPLAIIRNYLKLLERKLSGEGAALRELTVLDEEIARVAGILQAIGEPATRESGSEADAACALRPLIEELLDGYRQPLFAARGIELKLDLPLADSRVRARRDPLIQILLNLWKNAAEAMPEGGCYTIELVPGAYEGERRWVELRLHDSGPGLPPETWARLSSGQVAEGGAHGLGLSIVSELVSTMGGRIVCSAQPGRGTLFSIHLPAAGA</sequence>
<dbReference type="SUPFAM" id="SSF55781">
    <property type="entry name" value="GAF domain-like"/>
    <property type="match status" value="1"/>
</dbReference>
<dbReference type="InterPro" id="IPR052340">
    <property type="entry name" value="RNase_Y/CdgJ"/>
</dbReference>
<name>A0A6L5JXZ0_RHOTE</name>
<evidence type="ECO:0000259" key="4">
    <source>
        <dbReference type="PROSITE" id="PS50109"/>
    </source>
</evidence>
<dbReference type="Gene3D" id="3.30.450.40">
    <property type="match status" value="1"/>
</dbReference>
<dbReference type="InterPro" id="IPR003594">
    <property type="entry name" value="HATPase_dom"/>
</dbReference>
<comment type="catalytic activity">
    <reaction evidence="1">
        <text>ATP + protein L-histidine = ADP + protein N-phospho-L-histidine.</text>
        <dbReference type="EC" id="2.7.13.3"/>
    </reaction>
</comment>
<dbReference type="Gene3D" id="1.10.287.130">
    <property type="match status" value="1"/>
</dbReference>
<dbReference type="InterPro" id="IPR036890">
    <property type="entry name" value="HATPase_C_sf"/>
</dbReference>
<dbReference type="InterPro" id="IPR004358">
    <property type="entry name" value="Sig_transdc_His_kin-like_C"/>
</dbReference>
<dbReference type="CDD" id="cd00082">
    <property type="entry name" value="HisKA"/>
    <property type="match status" value="1"/>
</dbReference>
<comment type="caution">
    <text evidence="6">The sequence shown here is derived from an EMBL/GenBank/DDBJ whole genome shotgun (WGS) entry which is preliminary data.</text>
</comment>
<keyword evidence="3" id="KW-0597">Phosphoprotein</keyword>
<evidence type="ECO:0000256" key="3">
    <source>
        <dbReference type="ARBA" id="ARBA00022553"/>
    </source>
</evidence>
<feature type="domain" description="HDOD" evidence="5">
    <location>
        <begin position="36"/>
        <end position="233"/>
    </location>
</feature>
<dbReference type="InterPro" id="IPR003661">
    <property type="entry name" value="HisK_dim/P_dom"/>
</dbReference>
<dbReference type="Pfam" id="PF02518">
    <property type="entry name" value="HATPase_c"/>
    <property type="match status" value="1"/>
</dbReference>
<dbReference type="PROSITE" id="PS50109">
    <property type="entry name" value="HIS_KIN"/>
    <property type="match status" value="1"/>
</dbReference>
<gene>
    <name evidence="6" type="ORF">GHK24_04550</name>
</gene>
<dbReference type="CDD" id="cd00077">
    <property type="entry name" value="HDc"/>
    <property type="match status" value="1"/>
</dbReference>
<dbReference type="PANTHER" id="PTHR33525">
    <property type="match status" value="1"/>
</dbReference>
<evidence type="ECO:0000256" key="2">
    <source>
        <dbReference type="ARBA" id="ARBA00012438"/>
    </source>
</evidence>
<feature type="domain" description="Histidine kinase" evidence="4">
    <location>
        <begin position="509"/>
        <end position="723"/>
    </location>
</feature>
<dbReference type="PROSITE" id="PS51833">
    <property type="entry name" value="HDOD"/>
    <property type="match status" value="1"/>
</dbReference>